<feature type="compositionally biased region" description="Basic and acidic residues" evidence="1">
    <location>
        <begin position="12"/>
        <end position="21"/>
    </location>
</feature>
<reference evidence="2" key="1">
    <citation type="submission" date="2007-07" db="EMBL/GenBank/DDBJ databases">
        <title>PCAP assembly of the Caenorhabditis remanei genome.</title>
        <authorList>
            <consortium name="The Caenorhabditis remanei Sequencing Consortium"/>
            <person name="Wilson R.K."/>
        </authorList>
    </citation>
    <scope>NUCLEOTIDE SEQUENCE [LARGE SCALE GENOMIC DNA]</scope>
    <source>
        <strain evidence="2">PB4641</strain>
    </source>
</reference>
<dbReference type="AlphaFoldDB" id="E3M1B3"/>
<sequence length="98" mass="11547">MSHRPITTLQEKYYRDPTRPEPRRTQCKCCNKLFVRQAGQKPGINITAAIQWIGERMAERGRLAHMKAKFLFNRMERGNVSENSKELLRLLDRCSLEK</sequence>
<accession>E3M1B3</accession>
<evidence type="ECO:0000313" key="4">
    <source>
        <dbReference type="Proteomes" id="UP000008281"/>
    </source>
</evidence>
<proteinExistence type="predicted"/>
<evidence type="ECO:0000256" key="1">
    <source>
        <dbReference type="SAM" id="MobiDB-lite"/>
    </source>
</evidence>
<organism evidence="4">
    <name type="scientific">Caenorhabditis remanei</name>
    <name type="common">Caenorhabditis vulgaris</name>
    <dbReference type="NCBI Taxonomy" id="31234"/>
    <lineage>
        <taxon>Eukaryota</taxon>
        <taxon>Metazoa</taxon>
        <taxon>Ecdysozoa</taxon>
        <taxon>Nematoda</taxon>
        <taxon>Chromadorea</taxon>
        <taxon>Rhabditida</taxon>
        <taxon>Rhabditina</taxon>
        <taxon>Rhabditomorpha</taxon>
        <taxon>Rhabditoidea</taxon>
        <taxon>Rhabditidae</taxon>
        <taxon>Peloderinae</taxon>
        <taxon>Caenorhabditis</taxon>
    </lineage>
</organism>
<evidence type="ECO:0000313" key="3">
    <source>
        <dbReference type="EMBL" id="KAF1767068.1"/>
    </source>
</evidence>
<gene>
    <name evidence="2" type="ORF">CRE_06314</name>
    <name evidence="3" type="ORF">GCK72_007026</name>
</gene>
<dbReference type="Proteomes" id="UP000483820">
    <property type="component" value="Chromosome II"/>
</dbReference>
<reference evidence="3 5" key="2">
    <citation type="submission" date="2019-12" db="EMBL/GenBank/DDBJ databases">
        <title>Chromosome-level assembly of the Caenorhabditis remanei genome.</title>
        <authorList>
            <person name="Teterina A.A."/>
            <person name="Willis J.H."/>
            <person name="Phillips P.C."/>
        </authorList>
    </citation>
    <scope>NUCLEOTIDE SEQUENCE [LARGE SCALE GENOMIC DNA]</scope>
    <source>
        <strain evidence="3 5">PX506</strain>
        <tissue evidence="3">Whole organism</tissue>
    </source>
</reference>
<name>E3M1B3_CAERE</name>
<evidence type="ECO:0000313" key="5">
    <source>
        <dbReference type="Proteomes" id="UP000483820"/>
    </source>
</evidence>
<dbReference type="EMBL" id="WUAV01000002">
    <property type="protein sequence ID" value="KAF1767068.1"/>
    <property type="molecule type" value="Genomic_DNA"/>
</dbReference>
<feature type="region of interest" description="Disordered" evidence="1">
    <location>
        <begin position="1"/>
        <end position="21"/>
    </location>
</feature>
<keyword evidence="4" id="KW-1185">Reference proteome</keyword>
<dbReference type="EMBL" id="DS268421">
    <property type="protein sequence ID" value="EFO88916.1"/>
    <property type="molecule type" value="Genomic_DNA"/>
</dbReference>
<dbReference type="Proteomes" id="UP000008281">
    <property type="component" value="Unassembled WGS sequence"/>
</dbReference>
<protein>
    <submittedName>
        <fullName evidence="2">Uncharacterized protein</fullName>
    </submittedName>
</protein>
<evidence type="ECO:0000313" key="2">
    <source>
        <dbReference type="EMBL" id="EFO88916.1"/>
    </source>
</evidence>
<dbReference type="HOGENOM" id="CLU_2335607_0_0_1"/>
<feature type="compositionally biased region" description="Polar residues" evidence="1">
    <location>
        <begin position="1"/>
        <end position="10"/>
    </location>
</feature>